<dbReference type="Pfam" id="PF02470">
    <property type="entry name" value="MlaD"/>
    <property type="match status" value="1"/>
</dbReference>
<dbReference type="InterPro" id="IPR005693">
    <property type="entry name" value="Mce"/>
</dbReference>
<dbReference type="InterPro" id="IPR003399">
    <property type="entry name" value="Mce/MlaD"/>
</dbReference>
<dbReference type="InterPro" id="IPR052336">
    <property type="entry name" value="MlaD_Phospholipid_Transporter"/>
</dbReference>
<keyword evidence="1" id="KW-0472">Membrane</keyword>
<evidence type="ECO:0000313" key="4">
    <source>
        <dbReference type="EMBL" id="MDR7087815.1"/>
    </source>
</evidence>
<dbReference type="Proteomes" id="UP001257739">
    <property type="component" value="Unassembled WGS sequence"/>
</dbReference>
<feature type="domain" description="Mce/MlaD" evidence="2">
    <location>
        <begin position="44"/>
        <end position="120"/>
    </location>
</feature>
<dbReference type="EMBL" id="JAVDWH010000001">
    <property type="protein sequence ID" value="MDR7087815.1"/>
    <property type="molecule type" value="Genomic_DNA"/>
</dbReference>
<name>A0ABU1URQ7_9ACTN</name>
<dbReference type="Pfam" id="PF11887">
    <property type="entry name" value="Mce4_CUP1"/>
    <property type="match status" value="1"/>
</dbReference>
<comment type="caution">
    <text evidence="4">The sequence shown here is derived from an EMBL/GenBank/DDBJ whole genome shotgun (WGS) entry which is preliminary data.</text>
</comment>
<keyword evidence="1" id="KW-0812">Transmembrane</keyword>
<keyword evidence="5" id="KW-1185">Reference proteome</keyword>
<dbReference type="InterPro" id="IPR024516">
    <property type="entry name" value="Mce_C"/>
</dbReference>
<sequence length="471" mass="49812">MARTPVLERGLSLKVLGAAFIAMLIFVLWVTYAFFTKAFVDYDKVTLTTDTTGVNLPLNADIKLRGVIVGEVRGVEPDGAGVKMDLGMNPDLIKDVPKGVTAQLIPKTLFGEKYIALIPPAKLTGESLKAGDTITKADVPIEVETLLNDLYPLLDAVDPANLSYTLSAVSSALEGRGKQLGETLVQANSLLQKTNPDIPTLVDDLIKFGKVADGYADAMPDLGAFLRNTVTTGNTIVAKKSQLTAFFDESTKLSNSLTSFTKANGENLATLAKESRPILETVGTYSTTFPCFLKAMGKLIPRLDSAYREGMLHINVEVIAQADAYAPGEELVGSKEKFDAASTGAAAKNGDDIRADNAAVPSCLDLNEINKGDESSSNQGDPFSIPASVYKLIGIKSDHGKFGAPSEFNRAAAVSLADLVQPSVIGIDSESERSELNILLGARLGMNPSDVPDIGSLLVGPMLRGAGVSLS</sequence>
<protein>
    <submittedName>
        <fullName evidence="4">Virulence factor Mce-like protein</fullName>
    </submittedName>
</protein>
<proteinExistence type="predicted"/>
<evidence type="ECO:0000256" key="1">
    <source>
        <dbReference type="SAM" id="Phobius"/>
    </source>
</evidence>
<organism evidence="4 5">
    <name type="scientific">Aeromicrobium panaciterrae</name>
    <dbReference type="NCBI Taxonomy" id="363861"/>
    <lineage>
        <taxon>Bacteria</taxon>
        <taxon>Bacillati</taxon>
        <taxon>Actinomycetota</taxon>
        <taxon>Actinomycetes</taxon>
        <taxon>Propionibacteriales</taxon>
        <taxon>Nocardioidaceae</taxon>
        <taxon>Aeromicrobium</taxon>
    </lineage>
</organism>
<keyword evidence="1" id="KW-1133">Transmembrane helix</keyword>
<evidence type="ECO:0000313" key="5">
    <source>
        <dbReference type="Proteomes" id="UP001257739"/>
    </source>
</evidence>
<accession>A0ABU1URQ7</accession>
<dbReference type="PANTHER" id="PTHR33371:SF19">
    <property type="entry name" value="MCE-FAMILY PROTEIN MCE4A"/>
    <property type="match status" value="1"/>
</dbReference>
<feature type="domain" description="Mammalian cell entry C-terminal" evidence="3">
    <location>
        <begin position="125"/>
        <end position="330"/>
    </location>
</feature>
<dbReference type="RefSeq" id="WP_309971911.1">
    <property type="nucleotide sequence ID" value="NZ_JAVDWH010000001.1"/>
</dbReference>
<reference evidence="4 5" key="1">
    <citation type="submission" date="2023-07" db="EMBL/GenBank/DDBJ databases">
        <title>Sorghum-associated microbial communities from plants grown in Nebraska, USA.</title>
        <authorList>
            <person name="Schachtman D."/>
        </authorList>
    </citation>
    <scope>NUCLEOTIDE SEQUENCE [LARGE SCALE GENOMIC DNA]</scope>
    <source>
        <strain evidence="4 5">BE248</strain>
    </source>
</reference>
<dbReference type="NCBIfam" id="TIGR00996">
    <property type="entry name" value="Mtu_fam_mce"/>
    <property type="match status" value="1"/>
</dbReference>
<gene>
    <name evidence="4" type="ORF">J2X11_002654</name>
</gene>
<evidence type="ECO:0000259" key="3">
    <source>
        <dbReference type="Pfam" id="PF11887"/>
    </source>
</evidence>
<dbReference type="PANTHER" id="PTHR33371">
    <property type="entry name" value="INTERMEMBRANE PHOSPHOLIPID TRANSPORT SYSTEM BINDING PROTEIN MLAD-RELATED"/>
    <property type="match status" value="1"/>
</dbReference>
<evidence type="ECO:0000259" key="2">
    <source>
        <dbReference type="Pfam" id="PF02470"/>
    </source>
</evidence>
<feature type="transmembrane region" description="Helical" evidence="1">
    <location>
        <begin position="12"/>
        <end position="35"/>
    </location>
</feature>